<keyword evidence="1" id="KW-1133">Transmembrane helix</keyword>
<proteinExistence type="predicted"/>
<protein>
    <submittedName>
        <fullName evidence="2">Uncharacterized protein</fullName>
    </submittedName>
</protein>
<organism evidence="2 3">
    <name type="scientific">Marasmius tenuissimus</name>
    <dbReference type="NCBI Taxonomy" id="585030"/>
    <lineage>
        <taxon>Eukaryota</taxon>
        <taxon>Fungi</taxon>
        <taxon>Dikarya</taxon>
        <taxon>Basidiomycota</taxon>
        <taxon>Agaricomycotina</taxon>
        <taxon>Agaricomycetes</taxon>
        <taxon>Agaricomycetidae</taxon>
        <taxon>Agaricales</taxon>
        <taxon>Marasmiineae</taxon>
        <taxon>Marasmiaceae</taxon>
        <taxon>Marasmius</taxon>
    </lineage>
</organism>
<name>A0ABR2ZPX8_9AGAR</name>
<feature type="transmembrane region" description="Helical" evidence="1">
    <location>
        <begin position="139"/>
        <end position="164"/>
    </location>
</feature>
<feature type="transmembrane region" description="Helical" evidence="1">
    <location>
        <begin position="40"/>
        <end position="60"/>
    </location>
</feature>
<feature type="transmembrane region" description="Helical" evidence="1">
    <location>
        <begin position="209"/>
        <end position="231"/>
    </location>
</feature>
<evidence type="ECO:0000256" key="1">
    <source>
        <dbReference type="SAM" id="Phobius"/>
    </source>
</evidence>
<feature type="transmembrane region" description="Helical" evidence="1">
    <location>
        <begin position="243"/>
        <end position="263"/>
    </location>
</feature>
<feature type="transmembrane region" description="Helical" evidence="1">
    <location>
        <begin position="6"/>
        <end position="28"/>
    </location>
</feature>
<accession>A0ABR2ZPX8</accession>
<comment type="caution">
    <text evidence="2">The sequence shown here is derived from an EMBL/GenBank/DDBJ whole genome shotgun (WGS) entry which is preliminary data.</text>
</comment>
<feature type="transmembrane region" description="Helical" evidence="1">
    <location>
        <begin position="185"/>
        <end position="203"/>
    </location>
</feature>
<keyword evidence="3" id="KW-1185">Reference proteome</keyword>
<evidence type="ECO:0000313" key="2">
    <source>
        <dbReference type="EMBL" id="KAL0062964.1"/>
    </source>
</evidence>
<dbReference type="EMBL" id="JBBXMP010000090">
    <property type="protein sequence ID" value="KAL0062964.1"/>
    <property type="molecule type" value="Genomic_DNA"/>
</dbReference>
<keyword evidence="1" id="KW-0812">Transmembrane</keyword>
<keyword evidence="1" id="KW-0472">Membrane</keyword>
<reference evidence="2 3" key="1">
    <citation type="submission" date="2024-05" db="EMBL/GenBank/DDBJ databases">
        <title>A draft genome resource for the thread blight pathogen Marasmius tenuissimus strain MS-2.</title>
        <authorList>
            <person name="Yulfo-Soto G.E."/>
            <person name="Baruah I.K."/>
            <person name="Amoako-Attah I."/>
            <person name="Bukari Y."/>
            <person name="Meinhardt L.W."/>
            <person name="Bailey B.A."/>
            <person name="Cohen S.P."/>
        </authorList>
    </citation>
    <scope>NUCLEOTIDE SEQUENCE [LARGE SCALE GENOMIC DNA]</scope>
    <source>
        <strain evidence="2 3">MS-2</strain>
    </source>
</reference>
<dbReference type="Proteomes" id="UP001437256">
    <property type="component" value="Unassembled WGS sequence"/>
</dbReference>
<sequence length="343" mass="38305">MDTQDLIAFSGPAGYFLAIFILLTTILRSLPWARLKQYKIGYLFVGLAACSFIHTFYYILVFYASSFAEYEARAGVLSPDMWKRITAWLSQASLFEEAWLKASVKRANWWWSEQICTYAIGPWTLFLFVEGQRHQIKHLWAYMLLGQLVAVAVPANLFYLALVLSGRKFRYEYWKHQPIAQKAPPVLWISILLSLMTVVYLPYTNSNTFLPNLLLMHALIVIPFLIASGVNGTGPFAISYNKFYIILVSVISGLRGATTWGAVVGAEGFAGIVSALHSHPGQATIGWDVIWSTTSFIVWTCLDQGVSKAPFSAVFLSAGVASSWVSCMVAGGEEVYAEFGRRQ</sequence>
<gene>
    <name evidence="2" type="ORF">AAF712_010095</name>
</gene>
<evidence type="ECO:0000313" key="3">
    <source>
        <dbReference type="Proteomes" id="UP001437256"/>
    </source>
</evidence>